<gene>
    <name evidence="2" type="ORF">FH603_3809</name>
</gene>
<feature type="compositionally biased region" description="Basic and acidic residues" evidence="1">
    <location>
        <begin position="229"/>
        <end position="238"/>
    </location>
</feature>
<dbReference type="EMBL" id="VFIA01000025">
    <property type="protein sequence ID" value="MBC3793291.1"/>
    <property type="molecule type" value="Genomic_DNA"/>
</dbReference>
<evidence type="ECO:0000313" key="2">
    <source>
        <dbReference type="EMBL" id="MBC3793291.1"/>
    </source>
</evidence>
<dbReference type="RefSeq" id="WP_186739114.1">
    <property type="nucleotide sequence ID" value="NZ_VFIA01000025.1"/>
</dbReference>
<reference evidence="2 3" key="1">
    <citation type="submission" date="2019-06" db="EMBL/GenBank/DDBJ databases">
        <title>Spirosoma utsteinense sp. nov. isolated from Antarctic ice-free soils.</title>
        <authorList>
            <person name="Tahon G."/>
        </authorList>
    </citation>
    <scope>NUCLEOTIDE SEQUENCE [LARGE SCALE GENOMIC DNA]</scope>
    <source>
        <strain evidence="2 3">LMG 31447</strain>
    </source>
</reference>
<evidence type="ECO:0008006" key="4">
    <source>
        <dbReference type="Google" id="ProtNLM"/>
    </source>
</evidence>
<keyword evidence="3" id="KW-1185">Reference proteome</keyword>
<evidence type="ECO:0000313" key="3">
    <source>
        <dbReference type="Proteomes" id="UP000700732"/>
    </source>
</evidence>
<sequence length="238" mass="26569">MSLRHLLPITLLVIGLITAFLRVQPGLNGAWQFVEPSGTTIMLTIADAYLMETAYEPDRFHSSRGGKYQQTDKGFTVLVEFDTKDSNRVGQLETYQVTWRDGRLVVTSPSGSQTYDRVNEPSTSSPLTGLWRITGRANEAGQLTTMQRGARKTLKLLTGSRFQWVAINPETKQFSGTGGGTYALKEGKYTETIDFFSRDNSRVGRSLTFEASVSPNEWRHSGRSSTGGRVDEVWSREK</sequence>
<dbReference type="Proteomes" id="UP000700732">
    <property type="component" value="Unassembled WGS sequence"/>
</dbReference>
<accession>A0ABR6W9P4</accession>
<protein>
    <recommendedName>
        <fullName evidence="4">Membrane or secreted protein</fullName>
    </recommendedName>
</protein>
<evidence type="ECO:0000256" key="1">
    <source>
        <dbReference type="SAM" id="MobiDB-lite"/>
    </source>
</evidence>
<organism evidence="2 3">
    <name type="scientific">Spirosoma utsteinense</name>
    <dbReference type="NCBI Taxonomy" id="2585773"/>
    <lineage>
        <taxon>Bacteria</taxon>
        <taxon>Pseudomonadati</taxon>
        <taxon>Bacteroidota</taxon>
        <taxon>Cytophagia</taxon>
        <taxon>Cytophagales</taxon>
        <taxon>Cytophagaceae</taxon>
        <taxon>Spirosoma</taxon>
    </lineage>
</organism>
<name>A0ABR6W9P4_9BACT</name>
<feature type="region of interest" description="Disordered" evidence="1">
    <location>
        <begin position="212"/>
        <end position="238"/>
    </location>
</feature>
<proteinExistence type="predicted"/>
<comment type="caution">
    <text evidence="2">The sequence shown here is derived from an EMBL/GenBank/DDBJ whole genome shotgun (WGS) entry which is preliminary data.</text>
</comment>
<dbReference type="Gene3D" id="2.40.128.490">
    <property type="entry name" value="Uncharacterised protein PF14869, DUF4488"/>
    <property type="match status" value="1"/>
</dbReference>